<reference evidence="1" key="2">
    <citation type="submission" date="2020-11" db="EMBL/GenBank/DDBJ databases">
        <authorList>
            <person name="McCartney M.A."/>
            <person name="Auch B."/>
            <person name="Kono T."/>
            <person name="Mallez S."/>
            <person name="Becker A."/>
            <person name="Gohl D.M."/>
            <person name="Silverstein K.A.T."/>
            <person name="Koren S."/>
            <person name="Bechman K.B."/>
            <person name="Herman A."/>
            <person name="Abrahante J.E."/>
            <person name="Garbe J."/>
        </authorList>
    </citation>
    <scope>NUCLEOTIDE SEQUENCE</scope>
    <source>
        <strain evidence="1">Duluth1</strain>
        <tissue evidence="1">Whole animal</tissue>
    </source>
</reference>
<dbReference type="Proteomes" id="UP000828390">
    <property type="component" value="Unassembled WGS sequence"/>
</dbReference>
<organism evidence="1 2">
    <name type="scientific">Dreissena polymorpha</name>
    <name type="common">Zebra mussel</name>
    <name type="synonym">Mytilus polymorpha</name>
    <dbReference type="NCBI Taxonomy" id="45954"/>
    <lineage>
        <taxon>Eukaryota</taxon>
        <taxon>Metazoa</taxon>
        <taxon>Spiralia</taxon>
        <taxon>Lophotrochozoa</taxon>
        <taxon>Mollusca</taxon>
        <taxon>Bivalvia</taxon>
        <taxon>Autobranchia</taxon>
        <taxon>Heteroconchia</taxon>
        <taxon>Euheterodonta</taxon>
        <taxon>Imparidentia</taxon>
        <taxon>Neoheterodontei</taxon>
        <taxon>Myida</taxon>
        <taxon>Dreissenoidea</taxon>
        <taxon>Dreissenidae</taxon>
        <taxon>Dreissena</taxon>
    </lineage>
</organism>
<reference evidence="1" key="1">
    <citation type="journal article" date="2019" name="bioRxiv">
        <title>The Genome of the Zebra Mussel, Dreissena polymorpha: A Resource for Invasive Species Research.</title>
        <authorList>
            <person name="McCartney M.A."/>
            <person name="Auch B."/>
            <person name="Kono T."/>
            <person name="Mallez S."/>
            <person name="Zhang Y."/>
            <person name="Obille A."/>
            <person name="Becker A."/>
            <person name="Abrahante J.E."/>
            <person name="Garbe J."/>
            <person name="Badalamenti J.P."/>
            <person name="Herman A."/>
            <person name="Mangelson H."/>
            <person name="Liachko I."/>
            <person name="Sullivan S."/>
            <person name="Sone E.D."/>
            <person name="Koren S."/>
            <person name="Silverstein K.A.T."/>
            <person name="Beckman K.B."/>
            <person name="Gohl D.M."/>
        </authorList>
    </citation>
    <scope>NUCLEOTIDE SEQUENCE</scope>
    <source>
        <strain evidence="1">Duluth1</strain>
        <tissue evidence="1">Whole animal</tissue>
    </source>
</reference>
<name>A0A9D4E1W4_DREPO</name>
<dbReference type="SUPFAM" id="SSF47823">
    <property type="entry name" value="lambda integrase-like, N-terminal domain"/>
    <property type="match status" value="1"/>
</dbReference>
<gene>
    <name evidence="1" type="ORF">DPMN_172919</name>
</gene>
<keyword evidence="2" id="KW-1185">Reference proteome</keyword>
<evidence type="ECO:0000313" key="2">
    <source>
        <dbReference type="Proteomes" id="UP000828390"/>
    </source>
</evidence>
<proteinExistence type="predicted"/>
<dbReference type="AlphaFoldDB" id="A0A9D4E1W4"/>
<protein>
    <submittedName>
        <fullName evidence="1">Uncharacterized protein</fullName>
    </submittedName>
</protein>
<evidence type="ECO:0000313" key="1">
    <source>
        <dbReference type="EMBL" id="KAH3771593.1"/>
    </source>
</evidence>
<sequence length="163" mass="18526">MRFVLLGPTGSLRLTPTHSDYPKLGENQGELLPYPSGHPLVAQEILVQRPSQSPVRLSQETSSQVMFPISERQTLCGSRRVPPTRLTVIWQSLQKKSFSVRASILVASARRKSSRTVNDARWKHFSDWCIRGQIDLRNPSARRIADFLIYLLDDKKRSLSSIN</sequence>
<dbReference type="EMBL" id="JAIWYP010000009">
    <property type="protein sequence ID" value="KAH3771593.1"/>
    <property type="molecule type" value="Genomic_DNA"/>
</dbReference>
<comment type="caution">
    <text evidence="1">The sequence shown here is derived from an EMBL/GenBank/DDBJ whole genome shotgun (WGS) entry which is preliminary data.</text>
</comment>
<accession>A0A9D4E1W4</accession>